<dbReference type="PANTHER" id="PTHR43380">
    <property type="entry name" value="2-OXOISOVALERATE DEHYDROGENASE SUBUNIT ALPHA, MITOCHONDRIAL"/>
    <property type="match status" value="1"/>
</dbReference>
<comment type="catalytic activity">
    <reaction evidence="4">
        <text>N(6)-[(R)-lipoyl]-L-lysyl-[protein] + 3-methyl-2-oxobutanoate + H(+) = N(6)-[(R)-S(8)-2-methylpropanoyldihydrolipoyl]-L-lysyl-[protein] + CO2</text>
        <dbReference type="Rhea" id="RHEA:13457"/>
        <dbReference type="Rhea" id="RHEA-COMP:10474"/>
        <dbReference type="Rhea" id="RHEA-COMP:10497"/>
        <dbReference type="ChEBI" id="CHEBI:11851"/>
        <dbReference type="ChEBI" id="CHEBI:15378"/>
        <dbReference type="ChEBI" id="CHEBI:16526"/>
        <dbReference type="ChEBI" id="CHEBI:83099"/>
        <dbReference type="ChEBI" id="CHEBI:83142"/>
        <dbReference type="EC" id="1.2.4.4"/>
    </reaction>
</comment>
<organism evidence="6 7">
    <name type="scientific">Candidatus Dormiibacter inghamiae</name>
    <dbReference type="NCBI Taxonomy" id="3127013"/>
    <lineage>
        <taxon>Bacteria</taxon>
        <taxon>Bacillati</taxon>
        <taxon>Candidatus Dormiibacterota</taxon>
        <taxon>Candidatus Dormibacteria</taxon>
        <taxon>Candidatus Dormibacterales</taxon>
        <taxon>Candidatus Dormibacteraceae</taxon>
        <taxon>Candidatus Dormiibacter</taxon>
    </lineage>
</organism>
<dbReference type="Pfam" id="PF00676">
    <property type="entry name" value="E1_dh"/>
    <property type="match status" value="1"/>
</dbReference>
<dbReference type="Gene3D" id="3.40.50.970">
    <property type="match status" value="1"/>
</dbReference>
<evidence type="ECO:0000256" key="2">
    <source>
        <dbReference type="ARBA" id="ARBA00023002"/>
    </source>
</evidence>
<evidence type="ECO:0000256" key="4">
    <source>
        <dbReference type="RuleBase" id="RU365014"/>
    </source>
</evidence>
<evidence type="ECO:0000256" key="1">
    <source>
        <dbReference type="ARBA" id="ARBA00001964"/>
    </source>
</evidence>
<dbReference type="Proteomes" id="UP000620075">
    <property type="component" value="Unassembled WGS sequence"/>
</dbReference>
<comment type="cofactor">
    <cofactor evidence="1 4">
        <name>thiamine diphosphate</name>
        <dbReference type="ChEBI" id="CHEBI:58937"/>
    </cofactor>
</comment>
<dbReference type="PANTHER" id="PTHR43380:SF1">
    <property type="entry name" value="2-OXOISOVALERATE DEHYDROGENASE SUBUNIT ALPHA, MITOCHONDRIAL"/>
    <property type="match status" value="1"/>
</dbReference>
<name>A0A934KIZ5_9BACT</name>
<evidence type="ECO:0000259" key="5">
    <source>
        <dbReference type="Pfam" id="PF00676"/>
    </source>
</evidence>
<comment type="caution">
    <text evidence="6">The sequence shown here is derived from an EMBL/GenBank/DDBJ whole genome shotgun (WGS) entry which is preliminary data.</text>
</comment>
<keyword evidence="2 4" id="KW-0560">Oxidoreductase</keyword>
<dbReference type="SUPFAM" id="SSF52518">
    <property type="entry name" value="Thiamin diphosphate-binding fold (THDP-binding)"/>
    <property type="match status" value="1"/>
</dbReference>
<comment type="similarity">
    <text evidence="4">Belongs to the BCKDHA family.</text>
</comment>
<dbReference type="RefSeq" id="WP_338181843.1">
    <property type="nucleotide sequence ID" value="NZ_JAEKNQ010000057.1"/>
</dbReference>
<dbReference type="AlphaFoldDB" id="A0A934KIZ5"/>
<sequence>MSDERDGRTATTTAPSHVQLGLGRDQLLTMYSQMVLARAIDRRMWVLNRQGKAPFVISGQGHEAAQVGAAHALQPGKDWLCPYYRDLAFCLALGMTPLDFLLSVFARAADPNSGGRQMPSHFGLKRARIITTSSVVATQVVHAAGLAYASKVRGLGEVAVACLGEGSTSEGDWHEALNFAGVHKLPMICVVQDNDYAISVPHRLQMSVESVASRAVGYGMPGVTVDGGDLLAMHSAMRQAVERARSGEGPTLIDAKVARFTSHSSDDDQRRYRPQEELEAMLRKDPIERFRIYLQRHSLLSDSEDESIQREATAQVDEAVQQAEAAASPDVADLARHVLAEVG</sequence>
<comment type="function">
    <text evidence="4">The branched-chain alpha-keto dehydrogenase complex catalyzes the overall conversion of alpha-keto acids to acyl-CoA and CO(2). It contains multiple copies of three enzymatic components: branched-chain alpha-keto acid decarboxylase (E1), lipoamide acyltransferase (E2) and lipoamide dehydrogenase (E3).</text>
</comment>
<reference evidence="6 7" key="1">
    <citation type="submission" date="2020-10" db="EMBL/GenBank/DDBJ databases">
        <title>Ca. Dormibacterota MAGs.</title>
        <authorList>
            <person name="Montgomery K."/>
        </authorList>
    </citation>
    <scope>NUCLEOTIDE SEQUENCE [LARGE SCALE GENOMIC DNA]</scope>
    <source>
        <strain evidence="6">SC8811_S16_3</strain>
    </source>
</reference>
<dbReference type="InterPro" id="IPR029061">
    <property type="entry name" value="THDP-binding"/>
</dbReference>
<dbReference type="EMBL" id="JAEKNQ010000057">
    <property type="protein sequence ID" value="MBJ7604352.1"/>
    <property type="molecule type" value="Genomic_DNA"/>
</dbReference>
<feature type="domain" description="Dehydrogenase E1 component" evidence="5">
    <location>
        <begin position="32"/>
        <end position="330"/>
    </location>
</feature>
<dbReference type="InterPro" id="IPR050771">
    <property type="entry name" value="Alpha-ketoacid_DH_E1_comp"/>
</dbReference>
<dbReference type="GO" id="GO:0003863">
    <property type="term" value="F:branched-chain 2-oxo acid dehydrogenase activity"/>
    <property type="evidence" value="ECO:0007669"/>
    <property type="project" value="UniProtKB-EC"/>
</dbReference>
<keyword evidence="3 4" id="KW-0786">Thiamine pyrophosphate</keyword>
<evidence type="ECO:0000256" key="3">
    <source>
        <dbReference type="ARBA" id="ARBA00023052"/>
    </source>
</evidence>
<evidence type="ECO:0000313" key="7">
    <source>
        <dbReference type="Proteomes" id="UP000620075"/>
    </source>
</evidence>
<evidence type="ECO:0000313" key="6">
    <source>
        <dbReference type="EMBL" id="MBJ7604352.1"/>
    </source>
</evidence>
<dbReference type="GO" id="GO:0009083">
    <property type="term" value="P:branched-chain amino acid catabolic process"/>
    <property type="evidence" value="ECO:0007669"/>
    <property type="project" value="TreeGrafter"/>
</dbReference>
<dbReference type="CDD" id="cd02000">
    <property type="entry name" value="TPP_E1_PDC_ADC_BCADC"/>
    <property type="match status" value="1"/>
</dbReference>
<proteinExistence type="inferred from homology"/>
<accession>A0A934KIZ5</accession>
<gene>
    <name evidence="6" type="ORF">JF888_14385</name>
</gene>
<dbReference type="InterPro" id="IPR001017">
    <property type="entry name" value="DH_E1"/>
</dbReference>
<dbReference type="EC" id="1.2.4.4" evidence="4"/>
<protein>
    <recommendedName>
        <fullName evidence="4">2-oxoisovalerate dehydrogenase subunit alpha</fullName>
        <ecNumber evidence="4">1.2.4.4</ecNumber>
    </recommendedName>
    <alternativeName>
        <fullName evidence="4">Branched-chain alpha-keto acid dehydrogenase E1 component alpha chain</fullName>
    </alternativeName>
</protein>